<dbReference type="SMART" id="SM00479">
    <property type="entry name" value="EXOIII"/>
    <property type="match status" value="1"/>
</dbReference>
<feature type="compositionally biased region" description="Basic and acidic residues" evidence="1">
    <location>
        <begin position="29"/>
        <end position="39"/>
    </location>
</feature>
<evidence type="ECO:0000259" key="2">
    <source>
        <dbReference type="SMART" id="SM00479"/>
    </source>
</evidence>
<dbReference type="InterPro" id="IPR048519">
    <property type="entry name" value="Gfd2/YDR514C-like_C"/>
</dbReference>
<evidence type="ECO:0000313" key="3">
    <source>
        <dbReference type="EMBL" id="KZZ95921.1"/>
    </source>
</evidence>
<evidence type="ECO:0000313" key="4">
    <source>
        <dbReference type="Proteomes" id="UP000078544"/>
    </source>
</evidence>
<dbReference type="AlphaFoldDB" id="A0A168BYR5"/>
<keyword evidence="4" id="KW-1185">Reference proteome</keyword>
<proteinExistence type="predicted"/>
<comment type="caution">
    <text evidence="3">The sequence shown here is derived from an EMBL/GenBank/DDBJ whole genome shotgun (WGS) entry which is preliminary data.</text>
</comment>
<name>A0A168BYR5_9HYPO</name>
<dbReference type="PANTHER" id="PTHR28083:SF1">
    <property type="entry name" value="GOOD FOR FULL DBP5 ACTIVITY PROTEIN 2"/>
    <property type="match status" value="1"/>
</dbReference>
<dbReference type="GO" id="GO:0005634">
    <property type="term" value="C:nucleus"/>
    <property type="evidence" value="ECO:0007669"/>
    <property type="project" value="TreeGrafter"/>
</dbReference>
<dbReference type="Pfam" id="PF21762">
    <property type="entry name" value="DEDDh_C"/>
    <property type="match status" value="1"/>
</dbReference>
<feature type="domain" description="Exonuclease" evidence="2">
    <location>
        <begin position="109"/>
        <end position="313"/>
    </location>
</feature>
<dbReference type="InterPro" id="IPR040151">
    <property type="entry name" value="Gfd2/YDR514C-like"/>
</dbReference>
<accession>A0A168BYR5</accession>
<dbReference type="OrthoDB" id="5953249at2759"/>
<dbReference type="InterPro" id="IPR036397">
    <property type="entry name" value="RNaseH_sf"/>
</dbReference>
<feature type="region of interest" description="Disordered" evidence="1">
    <location>
        <begin position="26"/>
        <end position="69"/>
    </location>
</feature>
<dbReference type="InterPro" id="IPR013520">
    <property type="entry name" value="Ribonucl_H"/>
</dbReference>
<evidence type="ECO:0000256" key="1">
    <source>
        <dbReference type="SAM" id="MobiDB-lite"/>
    </source>
</evidence>
<dbReference type="SUPFAM" id="SSF53098">
    <property type="entry name" value="Ribonuclease H-like"/>
    <property type="match status" value="1"/>
</dbReference>
<gene>
    <name evidence="3" type="ORF">AAL_04217</name>
</gene>
<organism evidence="3 4">
    <name type="scientific">Moelleriella libera RCEF 2490</name>
    <dbReference type="NCBI Taxonomy" id="1081109"/>
    <lineage>
        <taxon>Eukaryota</taxon>
        <taxon>Fungi</taxon>
        <taxon>Dikarya</taxon>
        <taxon>Ascomycota</taxon>
        <taxon>Pezizomycotina</taxon>
        <taxon>Sordariomycetes</taxon>
        <taxon>Hypocreomycetidae</taxon>
        <taxon>Hypocreales</taxon>
        <taxon>Clavicipitaceae</taxon>
        <taxon>Moelleriella</taxon>
    </lineage>
</organism>
<reference evidence="3 4" key="1">
    <citation type="journal article" date="2016" name="Genome Biol. Evol.">
        <title>Divergent and convergent evolution of fungal pathogenicity.</title>
        <authorList>
            <person name="Shang Y."/>
            <person name="Xiao G."/>
            <person name="Zheng P."/>
            <person name="Cen K."/>
            <person name="Zhan S."/>
            <person name="Wang C."/>
        </authorList>
    </citation>
    <scope>NUCLEOTIDE SEQUENCE [LARGE SCALE GENOMIC DNA]</scope>
    <source>
        <strain evidence="3 4">RCEF 2490</strain>
    </source>
</reference>
<dbReference type="GO" id="GO:0003676">
    <property type="term" value="F:nucleic acid binding"/>
    <property type="evidence" value="ECO:0007669"/>
    <property type="project" value="InterPro"/>
</dbReference>
<dbReference type="EMBL" id="AZGY01000008">
    <property type="protein sequence ID" value="KZZ95921.1"/>
    <property type="molecule type" value="Genomic_DNA"/>
</dbReference>
<dbReference type="Proteomes" id="UP000078544">
    <property type="component" value="Unassembled WGS sequence"/>
</dbReference>
<sequence>MASSDITLPLRHLRELLGRDVQVNVEATPVKEESRRPTPDEQTQTAKTQPGASRKKFHNDPERKFKQAKKRAEKVARKQADRGIMMERAQKYLGVGGYRFLNTVTEPVVLVCVDVEATERKPHVLTEVGIAILDTKLCAAAALPPPPRLSDGQGGGGRDEGLTEWWDFISAHHIRIQEYLHHVNHKYVQGYPDGFNFGESTCCARADLRDEVKKLLEEHTARGRRHVVLVGHNLRCDVEYLKTEGMSIRDHCQVIGEIDTEALYQHCFGAQSQTGLETILRRMLMPYRRLHNAGNDAVYTLRAMIGMALLGKVSVAKDETGSQGE</sequence>
<feature type="compositionally biased region" description="Polar residues" evidence="1">
    <location>
        <begin position="40"/>
        <end position="51"/>
    </location>
</feature>
<dbReference type="Gene3D" id="3.30.420.10">
    <property type="entry name" value="Ribonuclease H-like superfamily/Ribonuclease H"/>
    <property type="match status" value="1"/>
</dbReference>
<dbReference type="STRING" id="1081109.A0A168BYR5"/>
<dbReference type="InterPro" id="IPR012337">
    <property type="entry name" value="RNaseH-like_sf"/>
</dbReference>
<dbReference type="PANTHER" id="PTHR28083">
    <property type="entry name" value="GOOD FOR FULL DBP5 ACTIVITY PROTEIN 2"/>
    <property type="match status" value="1"/>
</dbReference>
<protein>
    <submittedName>
        <fullName evidence="3">QDE-2-interacting protein</fullName>
    </submittedName>
</protein>